<comment type="similarity">
    <text evidence="1">Belongs to the membrane fusion protein (MFP) (TC 8.A.1) family.</text>
</comment>
<dbReference type="EMBL" id="CP036526">
    <property type="protein sequence ID" value="QDT13089.1"/>
    <property type="molecule type" value="Genomic_DNA"/>
</dbReference>
<dbReference type="Gene3D" id="1.10.287.470">
    <property type="entry name" value="Helix hairpin bin"/>
    <property type="match status" value="1"/>
</dbReference>
<dbReference type="PANTHER" id="PTHR30469:SF15">
    <property type="entry name" value="HLYD FAMILY OF SECRETION PROTEINS"/>
    <property type="match status" value="1"/>
</dbReference>
<organism evidence="2 3">
    <name type="scientific">Stieleria marina</name>
    <dbReference type="NCBI Taxonomy" id="1930275"/>
    <lineage>
        <taxon>Bacteria</taxon>
        <taxon>Pseudomonadati</taxon>
        <taxon>Planctomycetota</taxon>
        <taxon>Planctomycetia</taxon>
        <taxon>Pirellulales</taxon>
        <taxon>Pirellulaceae</taxon>
        <taxon>Stieleria</taxon>
    </lineage>
</organism>
<dbReference type="SUPFAM" id="SSF111369">
    <property type="entry name" value="HlyD-like secretion proteins"/>
    <property type="match status" value="1"/>
</dbReference>
<dbReference type="Proteomes" id="UP000319817">
    <property type="component" value="Chromosome"/>
</dbReference>
<evidence type="ECO:0000256" key="1">
    <source>
        <dbReference type="ARBA" id="ARBA00009477"/>
    </source>
</evidence>
<dbReference type="GO" id="GO:0015562">
    <property type="term" value="F:efflux transmembrane transporter activity"/>
    <property type="evidence" value="ECO:0007669"/>
    <property type="project" value="TreeGrafter"/>
</dbReference>
<dbReference type="Gene3D" id="2.40.50.100">
    <property type="match status" value="1"/>
</dbReference>
<dbReference type="OrthoDB" id="247545at2"/>
<dbReference type="GO" id="GO:1990281">
    <property type="term" value="C:efflux pump complex"/>
    <property type="evidence" value="ECO:0007669"/>
    <property type="project" value="TreeGrafter"/>
</dbReference>
<dbReference type="NCBIfam" id="TIGR01730">
    <property type="entry name" value="RND_mfp"/>
    <property type="match status" value="1"/>
</dbReference>
<dbReference type="RefSeq" id="WP_145420884.1">
    <property type="nucleotide sequence ID" value="NZ_CP036526.1"/>
</dbReference>
<dbReference type="PANTHER" id="PTHR30469">
    <property type="entry name" value="MULTIDRUG RESISTANCE PROTEIN MDTA"/>
    <property type="match status" value="1"/>
</dbReference>
<dbReference type="Gene3D" id="2.40.30.170">
    <property type="match status" value="1"/>
</dbReference>
<protein>
    <submittedName>
        <fullName evidence="2">Multidrug resistance protein MdtN</fullName>
    </submittedName>
</protein>
<sequence length="302" mass="33258">MSQQTSQQSQSSFVPRTIAMLAVCVACVSAIGATRSENPTRSRQPMQYEGFTEPIRKIRVAGSESARISEVMAERGASVRQGETLMLLDSNVLNASRRIAKARAENSSRIEALRVEAEMKEVRLAKLQKLYDSGAGSPEETRRAKADARVAQLNVQSAIEDQRLAELELAEIEARIEQRRVCSPITGVITEVLKETGEYVSLNEPQVATVVQLDSLRVTFFVPTGLARRLADRSADQATADQTLQLVIPSDLPHEESQQLIGQIEYIGAVTEADSGRVRLDVLIENRDGRYRSGVRCVFAAQ</sequence>
<dbReference type="InterPro" id="IPR006143">
    <property type="entry name" value="RND_pump_MFP"/>
</dbReference>
<reference evidence="2 3" key="1">
    <citation type="submission" date="2019-02" db="EMBL/GenBank/DDBJ databases">
        <title>Deep-cultivation of Planctomycetes and their phenomic and genomic characterization uncovers novel biology.</title>
        <authorList>
            <person name="Wiegand S."/>
            <person name="Jogler M."/>
            <person name="Boedeker C."/>
            <person name="Pinto D."/>
            <person name="Vollmers J."/>
            <person name="Rivas-Marin E."/>
            <person name="Kohn T."/>
            <person name="Peeters S.H."/>
            <person name="Heuer A."/>
            <person name="Rast P."/>
            <person name="Oberbeckmann S."/>
            <person name="Bunk B."/>
            <person name="Jeske O."/>
            <person name="Meyerdierks A."/>
            <person name="Storesund J.E."/>
            <person name="Kallscheuer N."/>
            <person name="Luecker S."/>
            <person name="Lage O.M."/>
            <person name="Pohl T."/>
            <person name="Merkel B.J."/>
            <person name="Hornburger P."/>
            <person name="Mueller R.-W."/>
            <person name="Bruemmer F."/>
            <person name="Labrenz M."/>
            <person name="Spormann A.M."/>
            <person name="Op den Camp H."/>
            <person name="Overmann J."/>
            <person name="Amann R."/>
            <person name="Jetten M.S.M."/>
            <person name="Mascher T."/>
            <person name="Medema M.H."/>
            <person name="Devos D.P."/>
            <person name="Kaster A.-K."/>
            <person name="Ovreas L."/>
            <person name="Rohde M."/>
            <person name="Galperin M.Y."/>
            <person name="Jogler C."/>
        </authorList>
    </citation>
    <scope>NUCLEOTIDE SEQUENCE [LARGE SCALE GENOMIC DNA]</scope>
    <source>
        <strain evidence="2 3">K23_9</strain>
    </source>
</reference>
<accession>A0A517P143</accession>
<evidence type="ECO:0000313" key="3">
    <source>
        <dbReference type="Proteomes" id="UP000319817"/>
    </source>
</evidence>
<proteinExistence type="inferred from homology"/>
<dbReference type="AlphaFoldDB" id="A0A517P143"/>
<keyword evidence="3" id="KW-1185">Reference proteome</keyword>
<name>A0A517P143_9BACT</name>
<evidence type="ECO:0000313" key="2">
    <source>
        <dbReference type="EMBL" id="QDT13089.1"/>
    </source>
</evidence>
<gene>
    <name evidence="2" type="ORF">K239x_51050</name>
</gene>